<proteinExistence type="predicted"/>
<feature type="domain" description="N-acetyltransferase" evidence="1">
    <location>
        <begin position="12"/>
        <end position="178"/>
    </location>
</feature>
<dbReference type="PROSITE" id="PS51186">
    <property type="entry name" value="GNAT"/>
    <property type="match status" value="1"/>
</dbReference>
<keyword evidence="3" id="KW-1185">Reference proteome</keyword>
<keyword evidence="2" id="KW-0808">Transferase</keyword>
<dbReference type="PANTHER" id="PTHR43792">
    <property type="entry name" value="GNAT FAMILY, PUTATIVE (AFU_ORTHOLOGUE AFUA_3G00765)-RELATED-RELATED"/>
    <property type="match status" value="1"/>
</dbReference>
<dbReference type="SUPFAM" id="SSF55729">
    <property type="entry name" value="Acyl-CoA N-acyltransferases (Nat)"/>
    <property type="match status" value="1"/>
</dbReference>
<dbReference type="InterPro" id="IPR016181">
    <property type="entry name" value="Acyl_CoA_acyltransferase"/>
</dbReference>
<organism evidence="2 3">
    <name type="scientific">Oleiagrimonas citrea</name>
    <dbReference type="NCBI Taxonomy" id="1665687"/>
    <lineage>
        <taxon>Bacteria</taxon>
        <taxon>Pseudomonadati</taxon>
        <taxon>Pseudomonadota</taxon>
        <taxon>Gammaproteobacteria</taxon>
        <taxon>Lysobacterales</taxon>
        <taxon>Rhodanobacteraceae</taxon>
        <taxon>Oleiagrimonas</taxon>
    </lineage>
</organism>
<dbReference type="InterPro" id="IPR051531">
    <property type="entry name" value="N-acetyltransferase"/>
</dbReference>
<sequence>MTRQPTLATERLVLRPFAAADAEAVQRLAGDARIADTTTHIPHPYPDGAAEAWIAQHPADFAARLRAVFAVTLRRDARLVGTVSLNGMSRPDARAELGYWIGVEHWGQGYATEAAARLLAFGHEAWGLSRFVAHCLARNPGSARVMEKLGMKQEGRLPQHLRKNGRFEDILLYGLNLPSRGRDAPNGARPRSRTE</sequence>
<reference evidence="2 3" key="1">
    <citation type="journal article" date="2017" name="Int. J. Syst. Evol. Microbiol.">
        <title>Oleiagrimonas citrea sp. nov., a marine bacterium isolated from tidal flat sediment and emended description of the genus Oleiagrimonas Fang et al. 2015 and Oleiagrimonas soli.</title>
        <authorList>
            <person name="Yang S.H."/>
            <person name="Seo H.S."/>
            <person name="Seong C.N."/>
            <person name="Kwon K.K."/>
        </authorList>
    </citation>
    <scope>NUCLEOTIDE SEQUENCE [LARGE SCALE GENOMIC DNA]</scope>
    <source>
        <strain evidence="2 3">MEBiC09124</strain>
    </source>
</reference>
<evidence type="ECO:0000259" key="1">
    <source>
        <dbReference type="PROSITE" id="PS51186"/>
    </source>
</evidence>
<accession>A0A846ZQW7</accession>
<dbReference type="RefSeq" id="WP_168609757.1">
    <property type="nucleotide sequence ID" value="NZ_JAAZQD010000005.1"/>
</dbReference>
<dbReference type="InterPro" id="IPR000182">
    <property type="entry name" value="GNAT_dom"/>
</dbReference>
<dbReference type="GO" id="GO:0016747">
    <property type="term" value="F:acyltransferase activity, transferring groups other than amino-acyl groups"/>
    <property type="evidence" value="ECO:0007669"/>
    <property type="project" value="InterPro"/>
</dbReference>
<dbReference type="EMBL" id="JAAZQD010000005">
    <property type="protein sequence ID" value="NKZ39889.1"/>
    <property type="molecule type" value="Genomic_DNA"/>
</dbReference>
<comment type="caution">
    <text evidence="2">The sequence shown here is derived from an EMBL/GenBank/DDBJ whole genome shotgun (WGS) entry which is preliminary data.</text>
</comment>
<name>A0A846ZQW7_9GAMM</name>
<gene>
    <name evidence="2" type="ORF">HF690_13110</name>
</gene>
<dbReference type="Pfam" id="PF13302">
    <property type="entry name" value="Acetyltransf_3"/>
    <property type="match status" value="1"/>
</dbReference>
<evidence type="ECO:0000313" key="2">
    <source>
        <dbReference type="EMBL" id="NKZ39889.1"/>
    </source>
</evidence>
<dbReference type="Proteomes" id="UP000541636">
    <property type="component" value="Unassembled WGS sequence"/>
</dbReference>
<evidence type="ECO:0000313" key="3">
    <source>
        <dbReference type="Proteomes" id="UP000541636"/>
    </source>
</evidence>
<dbReference type="AlphaFoldDB" id="A0A846ZQW7"/>
<dbReference type="Gene3D" id="3.40.630.30">
    <property type="match status" value="1"/>
</dbReference>
<protein>
    <submittedName>
        <fullName evidence="2">GNAT family N-acetyltransferase</fullName>
    </submittedName>
</protein>